<gene>
    <name evidence="1" type="ORF">JHL16_03240</name>
</gene>
<sequence length="875" mass="95783">MDTPQLPALRSYQSWIANETLEDYSLRYAARSFRRWTPFVIANTAIGGISFLALEAIGGAITLNYGFANAFPAILVVCLFVFLTNLPVAYYSSRYNIDMDLLTRGAGFGYIGSTITSLIYATFTFIFFALEGVIMAQALKLYADIPIVIGYVISSLVIIPITFMGITMISRLQMITLPIWIIMMLAPFLWIAFAQPEVLQQWTAYRGNSAGGGGFDVISFGLAIGVLCSLTIQIGEQVDYLRFLPDRDKVSGFAWWSAVIAAGPGWIIIGGFKILCGSLLAVLAVSSGLSHTTALEPIHMYIKAYGYMIDDPRLVLAAAAIFVIVSQVKINVTNAYAGSLAWSNFFARVTHYHPGRVVWLVFNILISLLLMLLGIFETLDLVLAVYSIIATAWIGAIFADLVILKPLGISPPFVEFKRAHLHDFNPVGCGAMAFASLAGMICFTGGLGPLVQAYAAPLSFVLSLAAAVLIGIATKGRYYLAREPVAPSPTSGTLIRCEICDHDYERPDMAYCTFYARPICSLCCSLDAHCHDACKFSTTELETSRSRYLGRSFTAKIAPRMAQRLLKVSGVLMALAVVTGAVLLITYRLVDPGAEMLRLDNDTLLLRIFLALLPLLCIGAWWIVLSHESRELAERDLVASLERLRETQAELARNERLAAIGQITATVSHELRNPLGTLVTSLDILNRALPAQGGPVQEEMQRIRRNVWRCVHIIEDLLEYSRRKKPVLAPVMIDRWVEQQVADQPGSAGIDITLDLKTGAVLPADGQRLRQAFDNVLHNAVQALESEPQKPDRRVTIATARDADFIALTIADNGPGMAPDVAAKIFEPLYSTKAFGVGLGMPLVKRIIEDHGGEVRVTTAPGEGTRVALRLPIRP</sequence>
<proteinExistence type="predicted"/>
<reference evidence="1" key="1">
    <citation type="submission" date="2021-01" db="EMBL/GenBank/DDBJ databases">
        <authorList>
            <person name="Sun Q."/>
        </authorList>
    </citation>
    <scope>NUCLEOTIDE SEQUENCE</scope>
    <source>
        <strain evidence="1">YIM B02566</strain>
    </source>
</reference>
<organism evidence="1 2">
    <name type="scientific">Taklimakanibacter albus</name>
    <dbReference type="NCBI Taxonomy" id="2800327"/>
    <lineage>
        <taxon>Bacteria</taxon>
        <taxon>Pseudomonadati</taxon>
        <taxon>Pseudomonadota</taxon>
        <taxon>Alphaproteobacteria</taxon>
        <taxon>Hyphomicrobiales</taxon>
        <taxon>Aestuariivirgaceae</taxon>
        <taxon>Taklimakanibacter</taxon>
    </lineage>
</organism>
<dbReference type="Proteomes" id="UP000616151">
    <property type="component" value="Unassembled WGS sequence"/>
</dbReference>
<keyword evidence="2" id="KW-1185">Reference proteome</keyword>
<comment type="caution">
    <text evidence="1">The sequence shown here is derived from an EMBL/GenBank/DDBJ whole genome shotgun (WGS) entry which is preliminary data.</text>
</comment>
<name>A0ACC5QY92_9HYPH</name>
<protein>
    <submittedName>
        <fullName evidence="1">Histidine kinase</fullName>
    </submittedName>
</protein>
<evidence type="ECO:0000313" key="1">
    <source>
        <dbReference type="EMBL" id="MBK1865354.1"/>
    </source>
</evidence>
<evidence type="ECO:0000313" key="2">
    <source>
        <dbReference type="Proteomes" id="UP000616151"/>
    </source>
</evidence>
<dbReference type="EMBL" id="JAENHL010000004">
    <property type="protein sequence ID" value="MBK1865354.1"/>
    <property type="molecule type" value="Genomic_DNA"/>
</dbReference>
<keyword evidence="1" id="KW-0808">Transferase</keyword>
<keyword evidence="1" id="KW-0418">Kinase</keyword>
<accession>A0ACC5QY92</accession>